<dbReference type="SUPFAM" id="SSF103473">
    <property type="entry name" value="MFS general substrate transporter"/>
    <property type="match status" value="1"/>
</dbReference>
<dbReference type="InterPro" id="IPR036259">
    <property type="entry name" value="MFS_trans_sf"/>
</dbReference>
<evidence type="ECO:0000313" key="4">
    <source>
        <dbReference type="Proteomes" id="UP001596435"/>
    </source>
</evidence>
<gene>
    <name evidence="3" type="ORF">ACFQMG_04085</name>
</gene>
<evidence type="ECO:0000313" key="3">
    <source>
        <dbReference type="EMBL" id="MFC7178744.1"/>
    </source>
</evidence>
<keyword evidence="2" id="KW-1133">Transmembrane helix</keyword>
<keyword evidence="2" id="KW-0472">Membrane</keyword>
<name>A0ABW2FNC4_9ACTN</name>
<feature type="compositionally biased region" description="Basic residues" evidence="1">
    <location>
        <begin position="55"/>
        <end position="78"/>
    </location>
</feature>
<accession>A0ABW2FNC4</accession>
<evidence type="ECO:0000256" key="2">
    <source>
        <dbReference type="SAM" id="Phobius"/>
    </source>
</evidence>
<organism evidence="3 4">
    <name type="scientific">Kitasatospora paranensis</name>
    <dbReference type="NCBI Taxonomy" id="258053"/>
    <lineage>
        <taxon>Bacteria</taxon>
        <taxon>Bacillati</taxon>
        <taxon>Actinomycetota</taxon>
        <taxon>Actinomycetes</taxon>
        <taxon>Kitasatosporales</taxon>
        <taxon>Streptomycetaceae</taxon>
        <taxon>Kitasatospora</taxon>
    </lineage>
</organism>
<protein>
    <recommendedName>
        <fullName evidence="5">Major facilitator superfamily (MFS) profile domain-containing protein</fullName>
    </recommendedName>
</protein>
<keyword evidence="4" id="KW-1185">Reference proteome</keyword>
<feature type="transmembrane region" description="Helical" evidence="2">
    <location>
        <begin position="154"/>
        <end position="174"/>
    </location>
</feature>
<comment type="caution">
    <text evidence="3">The sequence shown here is derived from an EMBL/GenBank/DDBJ whole genome shotgun (WGS) entry which is preliminary data.</text>
</comment>
<dbReference type="EMBL" id="JBHTAJ010000005">
    <property type="protein sequence ID" value="MFC7178744.1"/>
    <property type="molecule type" value="Genomic_DNA"/>
</dbReference>
<proteinExistence type="predicted"/>
<keyword evidence="2" id="KW-0812">Transmembrane</keyword>
<dbReference type="Proteomes" id="UP001596435">
    <property type="component" value="Unassembled WGS sequence"/>
</dbReference>
<evidence type="ECO:0000256" key="1">
    <source>
        <dbReference type="SAM" id="MobiDB-lite"/>
    </source>
</evidence>
<evidence type="ECO:0008006" key="5">
    <source>
        <dbReference type="Google" id="ProtNLM"/>
    </source>
</evidence>
<dbReference type="RefSeq" id="WP_380230447.1">
    <property type="nucleotide sequence ID" value="NZ_JBHSVH010000002.1"/>
</dbReference>
<feature type="region of interest" description="Disordered" evidence="1">
    <location>
        <begin position="43"/>
        <end position="78"/>
    </location>
</feature>
<reference evidence="4" key="1">
    <citation type="journal article" date="2019" name="Int. J. Syst. Evol. Microbiol.">
        <title>The Global Catalogue of Microorganisms (GCM) 10K type strain sequencing project: providing services to taxonomists for standard genome sequencing and annotation.</title>
        <authorList>
            <consortium name="The Broad Institute Genomics Platform"/>
            <consortium name="The Broad Institute Genome Sequencing Center for Infectious Disease"/>
            <person name="Wu L."/>
            <person name="Ma J."/>
        </authorList>
    </citation>
    <scope>NUCLEOTIDE SEQUENCE [LARGE SCALE GENOMIC DNA]</scope>
    <source>
        <strain evidence="4">CGMCC 1.12859</strain>
    </source>
</reference>
<sequence length="179" mass="18207">MDGVVITVVLHLELGLHDGPLTAGLTLLPWSAGPAAGSWAAGSHLVPPVRDPRPAHRHRRPRHRPGRRRPRLPRRRAGRLPVRAACRAGRGRLGTGLFTPPFFDAALRGVGPQETGSAAGLLNAVQQLGGTLGVAAVGGVHRGAGGAGTAAQHALGAAALVLVATAAAVAAMTAKPARR</sequence>